<gene>
    <name evidence="1" type="ordered locus">Tagg_0477</name>
</gene>
<dbReference type="PANTHER" id="PTHR35368">
    <property type="entry name" value="HYDROPEROXIDE REDUCTASE"/>
    <property type="match status" value="1"/>
</dbReference>
<reference key="3">
    <citation type="submission" date="2010-02" db="EMBL/GenBank/DDBJ databases">
        <title>Complete genome sequence of Thermosphaera aggregans type strain (M11TL).</title>
        <authorList>
            <consortium name="US DOE Joint Genome Institute (JGI-PGF)"/>
            <person name="Spring S."/>
            <person name="Lapidus A."/>
            <person name="Munk C."/>
            <person name="Schroeder M."/>
            <person name="Glavina Del Rio T."/>
            <person name="Tice H."/>
            <person name="Copeland A."/>
            <person name="Cheng J.-F."/>
            <person name="Lucas S."/>
            <person name="Chen F."/>
            <person name="Nolan M."/>
            <person name="Bruce D."/>
            <person name="Goodwin L."/>
            <person name="Pitluck S."/>
            <person name="Ivanova N."/>
            <person name="Mavromatis K."/>
            <person name="Ovchinnikova G."/>
            <person name="Pati A."/>
            <person name="Chen A."/>
            <person name="Palaniappan K."/>
            <person name="Land M."/>
            <person name="Hauser L."/>
            <person name="Chang Y.-J."/>
            <person name="Jeffries C.C."/>
            <person name="Brettin T."/>
            <person name="Detter J.C."/>
            <person name="Tapia R."/>
            <person name="Han C."/>
            <person name="Chain P."/>
            <person name="Heimerl T."/>
            <person name="Weik F."/>
            <person name="Goker M."/>
            <person name="Rachel R."/>
            <person name="Bristow J."/>
            <person name="Eisen J.A."/>
            <person name="Markowitz V."/>
            <person name="Hugenholtz P."/>
            <person name="Kyrpides N.C."/>
            <person name="Klenk H.-P."/>
        </authorList>
    </citation>
    <scope>NUCLEOTIDE SEQUENCE</scope>
    <source>
        <strain>DSM 11486</strain>
    </source>
</reference>
<reference evidence="2" key="2">
    <citation type="journal article" date="2010" name="Stand. Genomic Sci.">
        <title>Complete genome sequence of Thermosphaera aggregans type strain (M11TLT).</title>
        <authorList>
            <person name="Spring S."/>
            <person name="Rachel R."/>
            <person name="Lapidus A."/>
            <person name="Davenport K."/>
            <person name="Tice H."/>
            <person name="Copeland A."/>
            <person name="Cheng J.-F."/>
            <person name="Lucas S."/>
            <person name="Chen F."/>
            <person name="Nolan M."/>
            <person name="Bruce D."/>
            <person name="Goodwin L."/>
            <person name="Pitluck S."/>
            <person name="Ivanova N."/>
            <person name="Mavromatis K."/>
            <person name="Ovchinnikova G."/>
            <person name="Pati A."/>
            <person name="Chen A."/>
            <person name="Palaniappan K."/>
            <person name="Land M."/>
            <person name="Hauser L."/>
            <person name="Chang Y.-J."/>
            <person name="Jeffries C.C."/>
            <person name="Brettin T."/>
            <person name="Detter J.C."/>
            <person name="Tapia R."/>
            <person name="Han C."/>
            <person name="Heimerl T."/>
            <person name="Weikl F."/>
            <person name="Brambilla E."/>
            <person name="Goker M."/>
            <person name="Bristow J."/>
            <person name="Eisen J.A."/>
            <person name="Markowitz V."/>
            <person name="Hugenholtz P."/>
            <person name="Kyrpides N.C."/>
            <person name="Klenk H.-P."/>
        </authorList>
    </citation>
    <scope>NUCLEOTIDE SEQUENCE [LARGE SCALE GENOMIC DNA]</scope>
    <source>
        <strain evidence="2">DSM 11486 / M11TL</strain>
    </source>
</reference>
<dbReference type="eggNOG" id="arCOG03686">
    <property type="taxonomic scope" value="Archaea"/>
</dbReference>
<dbReference type="AlphaFoldDB" id="D5U0V2"/>
<accession>D5U0V2</accession>
<dbReference type="Pfam" id="PF02566">
    <property type="entry name" value="OsmC"/>
    <property type="match status" value="1"/>
</dbReference>
<protein>
    <submittedName>
        <fullName evidence="1">OsmC family protein</fullName>
    </submittedName>
</protein>
<dbReference type="Gene3D" id="3.30.300.20">
    <property type="match status" value="1"/>
</dbReference>
<name>D5U0V2_THEAM</name>
<dbReference type="HOGENOM" id="CLU_1792218_0_0_2"/>
<dbReference type="Proteomes" id="UP000002376">
    <property type="component" value="Chromosome"/>
</dbReference>
<dbReference type="InterPro" id="IPR052924">
    <property type="entry name" value="OsmC/Ohr_hydroprdx_reductase"/>
</dbReference>
<dbReference type="PANTHER" id="PTHR35368:SF1">
    <property type="entry name" value="HYDROPEROXIDE REDUCTASE"/>
    <property type="match status" value="1"/>
</dbReference>
<organism evidence="1 2">
    <name type="scientific">Thermosphaera aggregans (strain DSM 11486 / M11TL)</name>
    <dbReference type="NCBI Taxonomy" id="633148"/>
    <lineage>
        <taxon>Archaea</taxon>
        <taxon>Thermoproteota</taxon>
        <taxon>Thermoprotei</taxon>
        <taxon>Desulfurococcales</taxon>
        <taxon>Desulfurococcaceae</taxon>
        <taxon>Thermosphaera</taxon>
    </lineage>
</organism>
<dbReference type="EMBL" id="CP001939">
    <property type="protein sequence ID" value="ADG90752.1"/>
    <property type="molecule type" value="Genomic_DNA"/>
</dbReference>
<dbReference type="InterPro" id="IPR015946">
    <property type="entry name" value="KH_dom-like_a/b"/>
</dbReference>
<dbReference type="InterPro" id="IPR003718">
    <property type="entry name" value="OsmC/Ohr_fam"/>
</dbReference>
<proteinExistence type="predicted"/>
<keyword evidence="2" id="KW-1185">Reference proteome</keyword>
<dbReference type="SUPFAM" id="SSF82784">
    <property type="entry name" value="OsmC-like"/>
    <property type="match status" value="1"/>
</dbReference>
<dbReference type="STRING" id="633148.Tagg_0477"/>
<sequence length="144" mass="15940">MRLEKMEIPKVEVTAKYTASNPNVVLKARSIVREASELPEFGGVGNDFTPLEYMLASLASCEAFMFGMFAKMLSKKMPIVEISVEGEFGIGEGVKSLRIKYHISGIEEETALAIINQVKTTCPIYNTLVKACEKIFEEVIVKPS</sequence>
<dbReference type="KEGG" id="tag:Tagg_0477"/>
<dbReference type="InterPro" id="IPR036102">
    <property type="entry name" value="OsmC/Ohrsf"/>
</dbReference>
<evidence type="ECO:0000313" key="1">
    <source>
        <dbReference type="EMBL" id="ADG90752.1"/>
    </source>
</evidence>
<evidence type="ECO:0000313" key="2">
    <source>
        <dbReference type="Proteomes" id="UP000002376"/>
    </source>
</evidence>
<reference evidence="1 2" key="1">
    <citation type="journal article" date="2010" name="Stand. Genomic Sci.">
        <title>Complete genome sequence of Thermosphaera aggregans type strain (M11TL).</title>
        <authorList>
            <person name="Spring S."/>
            <person name="Rachel R."/>
            <person name="Lapidus A."/>
            <person name="Davenport K."/>
            <person name="Tice H."/>
            <person name="Copeland A."/>
            <person name="Cheng J.F."/>
            <person name="Lucas S."/>
            <person name="Chen F."/>
            <person name="Nolan M."/>
            <person name="Bruce D."/>
            <person name="Goodwin L."/>
            <person name="Pitluck S."/>
            <person name="Ivanova N."/>
            <person name="Mavromatis K."/>
            <person name="Ovchinnikova G."/>
            <person name="Pati A."/>
            <person name="Chen A."/>
            <person name="Palaniappan K."/>
            <person name="Land M."/>
            <person name="Hauser L."/>
            <person name="Chang Y.J."/>
            <person name="Jeffries C.C."/>
            <person name="Brettin T."/>
            <person name="Detter J.C."/>
            <person name="Tapia R."/>
            <person name="Han C."/>
            <person name="Heimerl T."/>
            <person name="Weikl F."/>
            <person name="Brambilla E."/>
            <person name="Goker M."/>
            <person name="Bristow J."/>
            <person name="Eisen J.A."/>
            <person name="Markowitz V."/>
            <person name="Hugenholtz P."/>
            <person name="Kyrpides N.C."/>
            <person name="Klenk H.P."/>
        </authorList>
    </citation>
    <scope>NUCLEOTIDE SEQUENCE [LARGE SCALE GENOMIC DNA]</scope>
    <source>
        <strain evidence="2">DSM 11486 / M11TL</strain>
    </source>
</reference>